<dbReference type="PANTHER" id="PTHR11697">
    <property type="entry name" value="GENERAL TRANSCRIPTION FACTOR 2-RELATED ZINC FINGER PROTEIN"/>
    <property type="match status" value="1"/>
</dbReference>
<dbReference type="InterPro" id="IPR055298">
    <property type="entry name" value="AtLOH3-like"/>
</dbReference>
<sequence>VILGITTDLNTYLKRKEQEIVNVVSYLGTTKRRLHDMRKEGWEDMFTQVIEFCIEYDISLPDMDAMHVPQGSKLKRRTQIDGNIK</sequence>
<protein>
    <submittedName>
        <fullName evidence="1">Uncharacterized protein</fullName>
    </submittedName>
</protein>
<proteinExistence type="predicted"/>
<reference evidence="1" key="5">
    <citation type="journal article" date="2021" name="G3 (Bethesda)">
        <title>Aegilops tauschii genome assembly Aet v5.0 features greater sequence contiguity and improved annotation.</title>
        <authorList>
            <person name="Wang L."/>
            <person name="Zhu T."/>
            <person name="Rodriguez J.C."/>
            <person name="Deal K.R."/>
            <person name="Dubcovsky J."/>
            <person name="McGuire P.E."/>
            <person name="Lux T."/>
            <person name="Spannagl M."/>
            <person name="Mayer K.F.X."/>
            <person name="Baldrich P."/>
            <person name="Meyers B.C."/>
            <person name="Huo N."/>
            <person name="Gu Y.Q."/>
            <person name="Zhou H."/>
            <person name="Devos K.M."/>
            <person name="Bennetzen J.L."/>
            <person name="Unver T."/>
            <person name="Budak H."/>
            <person name="Gulick P.J."/>
            <person name="Galiba G."/>
            <person name="Kalapos B."/>
            <person name="Nelson D.R."/>
            <person name="Li P."/>
            <person name="You F.M."/>
            <person name="Luo M.C."/>
            <person name="Dvorak J."/>
        </authorList>
    </citation>
    <scope>NUCLEOTIDE SEQUENCE [LARGE SCALE GENOMIC DNA]</scope>
    <source>
        <strain evidence="1">cv. AL8/78</strain>
    </source>
</reference>
<organism evidence="1 2">
    <name type="scientific">Aegilops tauschii subsp. strangulata</name>
    <name type="common">Goatgrass</name>
    <dbReference type="NCBI Taxonomy" id="200361"/>
    <lineage>
        <taxon>Eukaryota</taxon>
        <taxon>Viridiplantae</taxon>
        <taxon>Streptophyta</taxon>
        <taxon>Embryophyta</taxon>
        <taxon>Tracheophyta</taxon>
        <taxon>Spermatophyta</taxon>
        <taxon>Magnoliopsida</taxon>
        <taxon>Liliopsida</taxon>
        <taxon>Poales</taxon>
        <taxon>Poaceae</taxon>
        <taxon>BOP clade</taxon>
        <taxon>Pooideae</taxon>
        <taxon>Triticodae</taxon>
        <taxon>Triticeae</taxon>
        <taxon>Triticinae</taxon>
        <taxon>Aegilops</taxon>
    </lineage>
</organism>
<evidence type="ECO:0000313" key="1">
    <source>
        <dbReference type="EnsemblPlants" id="AET4Gv20787500.1"/>
    </source>
</evidence>
<reference evidence="2" key="2">
    <citation type="journal article" date="2017" name="Nat. Plants">
        <title>The Aegilops tauschii genome reveals multiple impacts of transposons.</title>
        <authorList>
            <person name="Zhao G."/>
            <person name="Zou C."/>
            <person name="Li K."/>
            <person name="Wang K."/>
            <person name="Li T."/>
            <person name="Gao L."/>
            <person name="Zhang X."/>
            <person name="Wang H."/>
            <person name="Yang Z."/>
            <person name="Liu X."/>
            <person name="Jiang W."/>
            <person name="Mao L."/>
            <person name="Kong X."/>
            <person name="Jiao Y."/>
            <person name="Jia J."/>
        </authorList>
    </citation>
    <scope>NUCLEOTIDE SEQUENCE [LARGE SCALE GENOMIC DNA]</scope>
    <source>
        <strain evidence="2">cv. AL8/78</strain>
    </source>
</reference>
<dbReference type="Proteomes" id="UP000015105">
    <property type="component" value="Chromosome 4D"/>
</dbReference>
<reference evidence="2" key="1">
    <citation type="journal article" date="2014" name="Science">
        <title>Ancient hybridizations among the ancestral genomes of bread wheat.</title>
        <authorList>
            <consortium name="International Wheat Genome Sequencing Consortium,"/>
            <person name="Marcussen T."/>
            <person name="Sandve S.R."/>
            <person name="Heier L."/>
            <person name="Spannagl M."/>
            <person name="Pfeifer M."/>
            <person name="Jakobsen K.S."/>
            <person name="Wulff B.B."/>
            <person name="Steuernagel B."/>
            <person name="Mayer K.F."/>
            <person name="Olsen O.A."/>
        </authorList>
    </citation>
    <scope>NUCLEOTIDE SEQUENCE [LARGE SCALE GENOMIC DNA]</scope>
    <source>
        <strain evidence="2">cv. AL8/78</strain>
    </source>
</reference>
<reference evidence="1" key="3">
    <citation type="journal article" date="2017" name="Nature">
        <title>Genome sequence of the progenitor of the wheat D genome Aegilops tauschii.</title>
        <authorList>
            <person name="Luo M.C."/>
            <person name="Gu Y.Q."/>
            <person name="Puiu D."/>
            <person name="Wang H."/>
            <person name="Twardziok S.O."/>
            <person name="Deal K.R."/>
            <person name="Huo N."/>
            <person name="Zhu T."/>
            <person name="Wang L."/>
            <person name="Wang Y."/>
            <person name="McGuire P.E."/>
            <person name="Liu S."/>
            <person name="Long H."/>
            <person name="Ramasamy R.K."/>
            <person name="Rodriguez J.C."/>
            <person name="Van S.L."/>
            <person name="Yuan L."/>
            <person name="Wang Z."/>
            <person name="Xia Z."/>
            <person name="Xiao L."/>
            <person name="Anderson O.D."/>
            <person name="Ouyang S."/>
            <person name="Liang Y."/>
            <person name="Zimin A.V."/>
            <person name="Pertea G."/>
            <person name="Qi P."/>
            <person name="Bennetzen J.L."/>
            <person name="Dai X."/>
            <person name="Dawson M.W."/>
            <person name="Muller H.G."/>
            <person name="Kugler K."/>
            <person name="Rivarola-Duarte L."/>
            <person name="Spannagl M."/>
            <person name="Mayer K.F.X."/>
            <person name="Lu F.H."/>
            <person name="Bevan M.W."/>
            <person name="Leroy P."/>
            <person name="Li P."/>
            <person name="You F.M."/>
            <person name="Sun Q."/>
            <person name="Liu Z."/>
            <person name="Lyons E."/>
            <person name="Wicker T."/>
            <person name="Salzberg S.L."/>
            <person name="Devos K.M."/>
            <person name="Dvorak J."/>
        </authorList>
    </citation>
    <scope>NUCLEOTIDE SEQUENCE [LARGE SCALE GENOMIC DNA]</scope>
    <source>
        <strain evidence="1">cv. AL8/78</strain>
    </source>
</reference>
<dbReference type="STRING" id="200361.A0A453J470"/>
<keyword evidence="2" id="KW-1185">Reference proteome</keyword>
<dbReference type="AlphaFoldDB" id="A0A453J470"/>
<evidence type="ECO:0000313" key="2">
    <source>
        <dbReference type="Proteomes" id="UP000015105"/>
    </source>
</evidence>
<accession>A0A453J470</accession>
<dbReference type="Gramene" id="AET4Gv20787500.1">
    <property type="protein sequence ID" value="AET4Gv20787500.1"/>
    <property type="gene ID" value="AET4Gv20787500"/>
</dbReference>
<dbReference type="EnsemblPlants" id="AET4Gv20787500.1">
    <property type="protein sequence ID" value="AET4Gv20787500.1"/>
    <property type="gene ID" value="AET4Gv20787500"/>
</dbReference>
<reference evidence="1" key="4">
    <citation type="submission" date="2019-03" db="UniProtKB">
        <authorList>
            <consortium name="EnsemblPlants"/>
        </authorList>
    </citation>
    <scope>IDENTIFICATION</scope>
</reference>
<dbReference type="PANTHER" id="PTHR11697:SF230">
    <property type="entry name" value="ZINC FINGER, MYM DOMAIN CONTAINING 1"/>
    <property type="match status" value="1"/>
</dbReference>
<name>A0A453J470_AEGTS</name>